<name>A0A1M3L6Y6_9BACT</name>
<dbReference type="InterPro" id="IPR011743">
    <property type="entry name" value="Caa3_sub_IV"/>
</dbReference>
<dbReference type="GO" id="GO:0005886">
    <property type="term" value="C:plasma membrane"/>
    <property type="evidence" value="ECO:0007669"/>
    <property type="project" value="UniProtKB-SubCell"/>
</dbReference>
<dbReference type="STRING" id="1895771.BGO89_01315"/>
<evidence type="ECO:0000256" key="4">
    <source>
        <dbReference type="ARBA" id="ARBA00022989"/>
    </source>
</evidence>
<dbReference type="AlphaFoldDB" id="A0A1M3L6Y6"/>
<proteinExistence type="predicted"/>
<sequence>MSSHEHGNPIKEYMKVFYTLCGLTLLTVGAAALPFPHSVLGIPGDVAHVGVGIIIALIKVVAVMYIFMHLKFDNPFIRFFVYVPVFLFCVLTFALNFLESWAYTR</sequence>
<organism evidence="7 8">
    <name type="scientific">Candidatus Kapaibacterium thiocyanatum</name>
    <dbReference type="NCBI Taxonomy" id="1895771"/>
    <lineage>
        <taxon>Bacteria</taxon>
        <taxon>Pseudomonadati</taxon>
        <taxon>Candidatus Kapaibacteriota</taxon>
        <taxon>Candidatus Kapaibacteriia</taxon>
        <taxon>Candidatus Kapaibacteriales</taxon>
        <taxon>Candidatus Kapaibacteriaceae</taxon>
        <taxon>Candidatus Kapaibacterium</taxon>
    </lineage>
</organism>
<keyword evidence="2" id="KW-1003">Cell membrane</keyword>
<gene>
    <name evidence="7" type="ORF">BGO89_01315</name>
</gene>
<feature type="transmembrane region" description="Helical" evidence="6">
    <location>
        <begin position="16"/>
        <end position="35"/>
    </location>
</feature>
<keyword evidence="4 6" id="KW-1133">Transmembrane helix</keyword>
<evidence type="ECO:0000256" key="3">
    <source>
        <dbReference type="ARBA" id="ARBA00022692"/>
    </source>
</evidence>
<dbReference type="NCBIfam" id="TIGR02229">
    <property type="entry name" value="caa3_sub_IV"/>
    <property type="match status" value="1"/>
</dbReference>
<feature type="transmembrane region" description="Helical" evidence="6">
    <location>
        <begin position="79"/>
        <end position="98"/>
    </location>
</feature>
<evidence type="ECO:0000256" key="6">
    <source>
        <dbReference type="SAM" id="Phobius"/>
    </source>
</evidence>
<keyword evidence="3 6" id="KW-0812">Transmembrane</keyword>
<dbReference type="Pfam" id="PF03626">
    <property type="entry name" value="COX4_pro"/>
    <property type="match status" value="1"/>
</dbReference>
<evidence type="ECO:0000256" key="1">
    <source>
        <dbReference type="ARBA" id="ARBA00004651"/>
    </source>
</evidence>
<accession>A0A1M3L6Y6</accession>
<comment type="caution">
    <text evidence="7">The sequence shown here is derived from an EMBL/GenBank/DDBJ whole genome shotgun (WGS) entry which is preliminary data.</text>
</comment>
<comment type="subcellular location">
    <subcellularLocation>
        <location evidence="1">Cell membrane</location>
        <topology evidence="1">Multi-pass membrane protein</topology>
    </subcellularLocation>
</comment>
<protein>
    <recommendedName>
        <fullName evidence="9">Caa(3)-type oxidase subunit IV</fullName>
    </recommendedName>
</protein>
<evidence type="ECO:0000256" key="2">
    <source>
        <dbReference type="ARBA" id="ARBA00022475"/>
    </source>
</evidence>
<reference evidence="7 8" key="1">
    <citation type="submission" date="2016-09" db="EMBL/GenBank/DDBJ databases">
        <title>Genome-resolved meta-omics ties microbial dynamics to process performance in biotechnology for thiocyanate degradation.</title>
        <authorList>
            <person name="Kantor R.S."/>
            <person name="Huddy R.J."/>
            <person name="Iyer R."/>
            <person name="Thomas B.C."/>
            <person name="Brown C.T."/>
            <person name="Anantharaman K."/>
            <person name="Tringe S."/>
            <person name="Hettich R.L."/>
            <person name="Harrison S.T."/>
            <person name="Banfield J.F."/>
        </authorList>
    </citation>
    <scope>NUCLEOTIDE SEQUENCE [LARGE SCALE GENOMIC DNA]</scope>
    <source>
        <strain evidence="7">59-99</strain>
    </source>
</reference>
<dbReference type="Proteomes" id="UP000184233">
    <property type="component" value="Unassembled WGS sequence"/>
</dbReference>
<evidence type="ECO:0000313" key="8">
    <source>
        <dbReference type="Proteomes" id="UP000184233"/>
    </source>
</evidence>
<evidence type="ECO:0008006" key="9">
    <source>
        <dbReference type="Google" id="ProtNLM"/>
    </source>
</evidence>
<evidence type="ECO:0000313" key="7">
    <source>
        <dbReference type="EMBL" id="OJX61249.1"/>
    </source>
</evidence>
<dbReference type="InterPro" id="IPR005171">
    <property type="entry name" value="Cyt_c_oxidase_su4_prok"/>
</dbReference>
<feature type="transmembrane region" description="Helical" evidence="6">
    <location>
        <begin position="47"/>
        <end position="67"/>
    </location>
</feature>
<keyword evidence="5 6" id="KW-0472">Membrane</keyword>
<dbReference type="EMBL" id="MKVH01000002">
    <property type="protein sequence ID" value="OJX61249.1"/>
    <property type="molecule type" value="Genomic_DNA"/>
</dbReference>
<evidence type="ECO:0000256" key="5">
    <source>
        <dbReference type="ARBA" id="ARBA00023136"/>
    </source>
</evidence>